<sequence>MVLYGRLGVHWFNFEHNRNLKFIRIPKLNTGHPNAVSFYITVEVEDVDAAAAGASSPSSLTLQTLVSRLFFPLLDCMIQRCRIKPTTAIAEEPYLFFDHFRYDGVDAFYKGPMPTFLSGPPEEAADDQRFYVVPYEVIDQNDWLLLYAHFALFKVCEAESHSFLPEEMHLKKILMQTQVKPQDDDDDDDDDDEPMQTQVKPQDDDDEPMSSPILKSMNAIFHISFSVNCRDYTTVVRRTTDGLPGHMRLEVEVEPAKKHGD</sequence>
<dbReference type="GeneID" id="104744247"/>
<keyword evidence="2" id="KW-1185">Reference proteome</keyword>
<protein>
    <submittedName>
        <fullName evidence="3">UPF0725 protein At3g44770</fullName>
    </submittedName>
</protein>
<gene>
    <name evidence="3" type="primary">LOC104744247</name>
</gene>
<accession>A0ABM0VZF4</accession>
<evidence type="ECO:0000313" key="2">
    <source>
        <dbReference type="Proteomes" id="UP000694864"/>
    </source>
</evidence>
<dbReference type="RefSeq" id="XP_010463569.1">
    <property type="nucleotide sequence ID" value="XM_010465267.2"/>
</dbReference>
<name>A0ABM0VZF4_CAMSA</name>
<feature type="region of interest" description="Disordered" evidence="1">
    <location>
        <begin position="178"/>
        <end position="212"/>
    </location>
</feature>
<dbReference type="PANTHER" id="PTHR31260:SF32">
    <property type="match status" value="1"/>
</dbReference>
<reference evidence="3" key="2">
    <citation type="submission" date="2025-08" db="UniProtKB">
        <authorList>
            <consortium name="RefSeq"/>
        </authorList>
    </citation>
    <scope>IDENTIFICATION</scope>
    <source>
        <tissue evidence="3">Leaf</tissue>
    </source>
</reference>
<evidence type="ECO:0000313" key="3">
    <source>
        <dbReference type="RefSeq" id="XP_010463569.1"/>
    </source>
</evidence>
<dbReference type="Proteomes" id="UP000694864">
    <property type="component" value="Chromosome 15"/>
</dbReference>
<organism evidence="2 3">
    <name type="scientific">Camelina sativa</name>
    <name type="common">False flax</name>
    <name type="synonym">Myagrum sativum</name>
    <dbReference type="NCBI Taxonomy" id="90675"/>
    <lineage>
        <taxon>Eukaryota</taxon>
        <taxon>Viridiplantae</taxon>
        <taxon>Streptophyta</taxon>
        <taxon>Embryophyta</taxon>
        <taxon>Tracheophyta</taxon>
        <taxon>Spermatophyta</taxon>
        <taxon>Magnoliopsida</taxon>
        <taxon>eudicotyledons</taxon>
        <taxon>Gunneridae</taxon>
        <taxon>Pentapetalae</taxon>
        <taxon>rosids</taxon>
        <taxon>malvids</taxon>
        <taxon>Brassicales</taxon>
        <taxon>Brassicaceae</taxon>
        <taxon>Camelineae</taxon>
        <taxon>Camelina</taxon>
    </lineage>
</organism>
<dbReference type="PANTHER" id="PTHR31260">
    <property type="entry name" value="CYSTATIN/MONELLIN SUPERFAMILY PROTEIN"/>
    <property type="match status" value="1"/>
</dbReference>
<evidence type="ECO:0000256" key="1">
    <source>
        <dbReference type="SAM" id="MobiDB-lite"/>
    </source>
</evidence>
<proteinExistence type="predicted"/>
<feature type="compositionally biased region" description="Acidic residues" evidence="1">
    <location>
        <begin position="183"/>
        <end position="194"/>
    </location>
</feature>
<dbReference type="Pfam" id="PF04776">
    <property type="entry name" value="protein_MS5"/>
    <property type="match status" value="2"/>
</dbReference>
<reference evidence="2" key="1">
    <citation type="journal article" date="2014" name="Nat. Commun.">
        <title>The emerging biofuel crop Camelina sativa retains a highly undifferentiated hexaploid genome structure.</title>
        <authorList>
            <person name="Kagale S."/>
            <person name="Koh C."/>
            <person name="Nixon J."/>
            <person name="Bollina V."/>
            <person name="Clarke W.E."/>
            <person name="Tuteja R."/>
            <person name="Spillane C."/>
            <person name="Robinson S.J."/>
            <person name="Links M.G."/>
            <person name="Clarke C."/>
            <person name="Higgins E.E."/>
            <person name="Huebert T."/>
            <person name="Sharpe A.G."/>
            <person name="Parkin I.A."/>
        </authorList>
    </citation>
    <scope>NUCLEOTIDE SEQUENCE [LARGE SCALE GENOMIC DNA]</scope>
    <source>
        <strain evidence="2">cv. DH55</strain>
    </source>
</reference>
<dbReference type="InterPro" id="IPR006462">
    <property type="entry name" value="MS5"/>
</dbReference>